<dbReference type="Pfam" id="PF11848">
    <property type="entry name" value="DUF3368"/>
    <property type="match status" value="1"/>
</dbReference>
<comment type="caution">
    <text evidence="1">The sequence shown here is derived from an EMBL/GenBank/DDBJ whole genome shotgun (WGS) entry which is preliminary data.</text>
</comment>
<name>A0A2U3D5N0_SULT2</name>
<dbReference type="AlphaFoldDB" id="A0A2U3D5N0"/>
<sequence>MTLVMPSDELYRIPVIVDNCVLNELADIQLVGLLNTIFSKVFMPESMIRDEANFPNVELVLKEVEPIRAVVESVEGLKLWEDILKNRKMLSRYDAELIAIAAEKDLVCCSSDRALMKTCEMYGIRCMGTLGVLVSVYRYNQITPDEFRDAVENLFSLANSRYGETLKNSFKNGYPEIFEQPSRLPPHA</sequence>
<evidence type="ECO:0000313" key="1">
    <source>
        <dbReference type="EMBL" id="PWI56579.1"/>
    </source>
</evidence>
<dbReference type="Proteomes" id="UP000245380">
    <property type="component" value="Unassembled WGS sequence"/>
</dbReference>
<dbReference type="RefSeq" id="WP_109431630.1">
    <property type="nucleotide sequence ID" value="NZ_MPDK01000035.1"/>
</dbReference>
<dbReference type="OrthoDB" id="2112340at2"/>
<dbReference type="EMBL" id="MPDK01000035">
    <property type="protein sequence ID" value="PWI56579.1"/>
    <property type="molecule type" value="Genomic_DNA"/>
</dbReference>
<gene>
    <name evidence="1" type="ORF">BM613_12965</name>
</gene>
<evidence type="ECO:0008006" key="3">
    <source>
        <dbReference type="Google" id="ProtNLM"/>
    </source>
</evidence>
<proteinExistence type="predicted"/>
<keyword evidence="2" id="KW-1185">Reference proteome</keyword>
<accession>A0A2U3D5N0</accession>
<reference evidence="1 2" key="1">
    <citation type="submission" date="2016-11" db="EMBL/GenBank/DDBJ databases">
        <title>Comparative genomics of Acidibacillus ferroxidans species.</title>
        <authorList>
            <person name="Oliveira G."/>
            <person name="Nunes G."/>
            <person name="Oliveira R."/>
            <person name="Araujo F."/>
            <person name="Salim A."/>
            <person name="Scholte L."/>
            <person name="Morais D."/>
            <person name="Nancucheo I."/>
            <person name="Johnson D.B."/>
            <person name="Grail B."/>
            <person name="Bittencourt J."/>
            <person name="Valadares R."/>
        </authorList>
    </citation>
    <scope>NUCLEOTIDE SEQUENCE [LARGE SCALE GENOMIC DNA]</scope>
    <source>
        <strain evidence="1 2">Y002</strain>
    </source>
</reference>
<dbReference type="InterPro" id="IPR021799">
    <property type="entry name" value="PIN-like_prokaryotic"/>
</dbReference>
<organism evidence="1 2">
    <name type="scientific">Sulfoacidibacillus thermotolerans</name>
    <name type="common">Acidibacillus sulfuroxidans</name>
    <dbReference type="NCBI Taxonomy" id="1765684"/>
    <lineage>
        <taxon>Bacteria</taxon>
        <taxon>Bacillati</taxon>
        <taxon>Bacillota</taxon>
        <taxon>Bacilli</taxon>
        <taxon>Bacillales</taxon>
        <taxon>Alicyclobacillaceae</taxon>
        <taxon>Sulfoacidibacillus</taxon>
    </lineage>
</organism>
<protein>
    <recommendedName>
        <fullName evidence="3">PIN domain-containing protein</fullName>
    </recommendedName>
</protein>
<evidence type="ECO:0000313" key="2">
    <source>
        <dbReference type="Proteomes" id="UP000245380"/>
    </source>
</evidence>